<proteinExistence type="predicted"/>
<name>A0AAW0VRR7_CHEQU</name>
<feature type="region of interest" description="Disordered" evidence="1">
    <location>
        <begin position="68"/>
        <end position="107"/>
    </location>
</feature>
<reference evidence="2 3" key="1">
    <citation type="journal article" date="2024" name="BMC Genomics">
        <title>Genome assembly of redclaw crayfish (Cherax quadricarinatus) provides insights into its immune adaptation and hypoxia tolerance.</title>
        <authorList>
            <person name="Liu Z."/>
            <person name="Zheng J."/>
            <person name="Li H."/>
            <person name="Fang K."/>
            <person name="Wang S."/>
            <person name="He J."/>
            <person name="Zhou D."/>
            <person name="Weng S."/>
            <person name="Chi M."/>
            <person name="Gu Z."/>
            <person name="He J."/>
            <person name="Li F."/>
            <person name="Wang M."/>
        </authorList>
    </citation>
    <scope>NUCLEOTIDE SEQUENCE [LARGE SCALE GENOMIC DNA]</scope>
    <source>
        <strain evidence="2">ZL_2023a</strain>
    </source>
</reference>
<feature type="compositionally biased region" description="Basic and acidic residues" evidence="1">
    <location>
        <begin position="83"/>
        <end position="98"/>
    </location>
</feature>
<evidence type="ECO:0000313" key="3">
    <source>
        <dbReference type="Proteomes" id="UP001445076"/>
    </source>
</evidence>
<dbReference type="EMBL" id="JARKIK010002494">
    <property type="protein sequence ID" value="KAK8719300.1"/>
    <property type="molecule type" value="Genomic_DNA"/>
</dbReference>
<accession>A0AAW0VRR7</accession>
<evidence type="ECO:0000313" key="2">
    <source>
        <dbReference type="EMBL" id="KAK8719300.1"/>
    </source>
</evidence>
<comment type="caution">
    <text evidence="2">The sequence shown here is derived from an EMBL/GenBank/DDBJ whole genome shotgun (WGS) entry which is preliminary data.</text>
</comment>
<evidence type="ECO:0000256" key="1">
    <source>
        <dbReference type="SAM" id="MobiDB-lite"/>
    </source>
</evidence>
<keyword evidence="3" id="KW-1185">Reference proteome</keyword>
<organism evidence="2 3">
    <name type="scientific">Cherax quadricarinatus</name>
    <name type="common">Australian red claw crayfish</name>
    <dbReference type="NCBI Taxonomy" id="27406"/>
    <lineage>
        <taxon>Eukaryota</taxon>
        <taxon>Metazoa</taxon>
        <taxon>Ecdysozoa</taxon>
        <taxon>Arthropoda</taxon>
        <taxon>Crustacea</taxon>
        <taxon>Multicrustacea</taxon>
        <taxon>Malacostraca</taxon>
        <taxon>Eumalacostraca</taxon>
        <taxon>Eucarida</taxon>
        <taxon>Decapoda</taxon>
        <taxon>Pleocyemata</taxon>
        <taxon>Astacidea</taxon>
        <taxon>Parastacoidea</taxon>
        <taxon>Parastacidae</taxon>
        <taxon>Cherax</taxon>
    </lineage>
</organism>
<gene>
    <name evidence="2" type="ORF">OTU49_014118</name>
</gene>
<dbReference type="AlphaFoldDB" id="A0AAW0VRR7"/>
<protein>
    <submittedName>
        <fullName evidence="2">Uncharacterized protein</fullName>
    </submittedName>
</protein>
<feature type="non-terminal residue" evidence="2">
    <location>
        <position position="1"/>
    </location>
</feature>
<sequence length="146" mass="16100">KQISNPVQQVKNASIAKSTPVTTVWAGLQCNKKNNSNVGIELLKVKEEADYSDLSLMEVENKFSKEEFFKEDTNEDEDTNVSKMDHHISSVSSGEEKSSTQGKKQVEKFPCSLEVSSPVKLEVENTPMEDAATTIAVWTGLQCGSK</sequence>
<dbReference type="Proteomes" id="UP001445076">
    <property type="component" value="Unassembled WGS sequence"/>
</dbReference>